<keyword evidence="5" id="KW-0808">Transferase</keyword>
<feature type="transmembrane region" description="Helical" evidence="12">
    <location>
        <begin position="336"/>
        <end position="354"/>
    </location>
</feature>
<keyword evidence="17" id="KW-1185">Reference proteome</keyword>
<feature type="transmembrane region" description="Helical" evidence="12">
    <location>
        <begin position="366"/>
        <end position="385"/>
    </location>
</feature>
<evidence type="ECO:0000256" key="11">
    <source>
        <dbReference type="PROSITE-ProRule" id="PRU00421"/>
    </source>
</evidence>
<dbReference type="Gene3D" id="2.70.70.10">
    <property type="entry name" value="Glucose Permease (Domain IIA)"/>
    <property type="match status" value="1"/>
</dbReference>
<dbReference type="PROSITE" id="PS51098">
    <property type="entry name" value="PTS_EIIB_TYPE_1"/>
    <property type="match status" value="1"/>
</dbReference>
<keyword evidence="6" id="KW-0598">Phosphotransferase system</keyword>
<evidence type="ECO:0000256" key="8">
    <source>
        <dbReference type="ARBA" id="ARBA00022777"/>
    </source>
</evidence>
<evidence type="ECO:0000256" key="4">
    <source>
        <dbReference type="ARBA" id="ARBA00022597"/>
    </source>
</evidence>
<evidence type="ECO:0000259" key="15">
    <source>
        <dbReference type="PROSITE" id="PS51103"/>
    </source>
</evidence>
<dbReference type="PANTHER" id="PTHR30175">
    <property type="entry name" value="PHOSPHOTRANSFERASE SYSTEM TRANSPORT PROTEIN"/>
    <property type="match status" value="1"/>
</dbReference>
<feature type="transmembrane region" description="Helical" evidence="12">
    <location>
        <begin position="392"/>
        <end position="416"/>
    </location>
</feature>
<dbReference type="AlphaFoldDB" id="L1QQ16"/>
<keyword evidence="9 12" id="KW-1133">Transmembrane helix</keyword>
<feature type="transmembrane region" description="Helical" evidence="12">
    <location>
        <begin position="293"/>
        <end position="316"/>
    </location>
</feature>
<feature type="transmembrane region" description="Helical" evidence="12">
    <location>
        <begin position="181"/>
        <end position="200"/>
    </location>
</feature>
<evidence type="ECO:0000256" key="5">
    <source>
        <dbReference type="ARBA" id="ARBA00022679"/>
    </source>
</evidence>
<dbReference type="GO" id="GO:0016301">
    <property type="term" value="F:kinase activity"/>
    <property type="evidence" value="ECO:0007669"/>
    <property type="project" value="UniProtKB-KW"/>
</dbReference>
<dbReference type="Proteomes" id="UP000010420">
    <property type="component" value="Unassembled WGS sequence"/>
</dbReference>
<feature type="domain" description="PTS EIIB type-1" evidence="14">
    <location>
        <begin position="15"/>
        <end position="97"/>
    </location>
</feature>
<dbReference type="InterPro" id="IPR001127">
    <property type="entry name" value="PTS_EIIA_1_perm"/>
</dbReference>
<dbReference type="Pfam" id="PF00358">
    <property type="entry name" value="PTS_EIIA_1"/>
    <property type="match status" value="1"/>
</dbReference>
<evidence type="ECO:0000256" key="7">
    <source>
        <dbReference type="ARBA" id="ARBA00022692"/>
    </source>
</evidence>
<dbReference type="InterPro" id="IPR003352">
    <property type="entry name" value="PTS_EIIC"/>
</dbReference>
<evidence type="ECO:0000256" key="6">
    <source>
        <dbReference type="ARBA" id="ARBA00022683"/>
    </source>
</evidence>
<dbReference type="SUPFAM" id="SSF55604">
    <property type="entry name" value="Glucose permease domain IIB"/>
    <property type="match status" value="1"/>
</dbReference>
<dbReference type="InterPro" id="IPR011055">
    <property type="entry name" value="Dup_hybrid_motif"/>
</dbReference>
<proteinExistence type="predicted"/>
<organism evidence="16 17">
    <name type="scientific">Clostridium celatum DSM 1785</name>
    <dbReference type="NCBI Taxonomy" id="545697"/>
    <lineage>
        <taxon>Bacteria</taxon>
        <taxon>Bacillati</taxon>
        <taxon>Bacillota</taxon>
        <taxon>Clostridia</taxon>
        <taxon>Eubacteriales</taxon>
        <taxon>Clostridiaceae</taxon>
        <taxon>Clostridium</taxon>
    </lineage>
</organism>
<dbReference type="eggNOG" id="COG1263">
    <property type="taxonomic scope" value="Bacteria"/>
</dbReference>
<dbReference type="PROSITE" id="PS01035">
    <property type="entry name" value="PTS_EIIB_TYPE_1_CYS"/>
    <property type="match status" value="1"/>
</dbReference>
<evidence type="ECO:0000259" key="14">
    <source>
        <dbReference type="PROSITE" id="PS51098"/>
    </source>
</evidence>
<feature type="domain" description="PTS EIIC type-1" evidence="15">
    <location>
        <begin position="113"/>
        <end position="474"/>
    </location>
</feature>
<dbReference type="HOGENOM" id="CLU_012312_2_2_9"/>
<sequence>MWGIGKMSKTIRDYEKLAVDIIEAVGGKNNIIKASRCATRLRLVLKETTNEAKEKVSGLTGVITVVENGGQFQVVIGTHVGKVFDKVASELNLDSNAIEEDAPKASVLNRIIATMSAVFAPFIYILAAAGILQGTLILINMVNPSFSNTGTYEVLSFMSWAPFTFLPIFIAVTASKHFKTNMFIAIACCAALVSPDWAAIAGRIADGESIRFLGISLAETTYTSSVLPPLFLVWILSYVERFVEKKLPEVVKSLFTPLICFVVMVPLTILAIGPLSDGLATAIANGYNYLYDLAPAVAAAVIGGLWQVVVIFGVHWGVTPMCLANYDMYGRDTFQAFQTMAVIAQTGAVLGVFIKAKSMATKNISLSAGITGLFGITEPAIYGVNLRFKKPFICGCIAGAVGAVVGSFFNIAYYAYAGLPGLLTVVNAITPDNSSSFIGMLLGAAISFFGAIILVQVVGIGEKVEDVQKEAKNVKSEEVNPVLTAGNREIKSPLAGKVIELAKVNDPVFSSGAMGKGIAIEPNDNKVYAPFNGTVEFVAETKHAIGLKSEDGVEVLIHVGMDTVKMNGRGFDVKIAANSKVKAGDLLLEFDRSAIEKEGYSLITPVVITNSDSYDHNTLCVDQEVKNGKAIINLKELSIQS</sequence>
<dbReference type="FunFam" id="2.70.70.10:FF:000001">
    <property type="entry name" value="PTS system glucose-specific IIA component"/>
    <property type="match status" value="1"/>
</dbReference>
<keyword evidence="2" id="KW-0813">Transport</keyword>
<dbReference type="EMBL" id="AMEZ01000003">
    <property type="protein sequence ID" value="EKY29652.1"/>
    <property type="molecule type" value="Genomic_DNA"/>
</dbReference>
<keyword evidence="4" id="KW-0762">Sugar transport</keyword>
<evidence type="ECO:0000256" key="10">
    <source>
        <dbReference type="ARBA" id="ARBA00023136"/>
    </source>
</evidence>
<dbReference type="GO" id="GO:0008982">
    <property type="term" value="F:protein-N(PI)-phosphohistidine-sugar phosphotransferase activity"/>
    <property type="evidence" value="ECO:0007669"/>
    <property type="project" value="InterPro"/>
</dbReference>
<dbReference type="GO" id="GO:0015771">
    <property type="term" value="P:trehalose transport"/>
    <property type="evidence" value="ECO:0007669"/>
    <property type="project" value="TreeGrafter"/>
</dbReference>
<comment type="subcellular location">
    <subcellularLocation>
        <location evidence="1">Cell membrane</location>
        <topology evidence="1">Multi-pass membrane protein</topology>
    </subcellularLocation>
</comment>
<evidence type="ECO:0000256" key="9">
    <source>
        <dbReference type="ARBA" id="ARBA00022989"/>
    </source>
</evidence>
<feature type="transmembrane region" description="Helical" evidence="12">
    <location>
        <begin position="118"/>
        <end position="142"/>
    </location>
</feature>
<dbReference type="eggNOG" id="COG1264">
    <property type="taxonomic scope" value="Bacteria"/>
</dbReference>
<evidence type="ECO:0000313" key="17">
    <source>
        <dbReference type="Proteomes" id="UP000010420"/>
    </source>
</evidence>
<feature type="transmembrane region" description="Helical" evidence="12">
    <location>
        <begin position="154"/>
        <end position="174"/>
    </location>
</feature>
<feature type="transmembrane region" description="Helical" evidence="12">
    <location>
        <begin position="436"/>
        <end position="460"/>
    </location>
</feature>
<dbReference type="InterPro" id="IPR050558">
    <property type="entry name" value="PTS_Sugar-Specific_Components"/>
</dbReference>
<dbReference type="InterPro" id="IPR018113">
    <property type="entry name" value="PTrfase_EIIB_Cys"/>
</dbReference>
<keyword evidence="10 12" id="KW-0472">Membrane</keyword>
<dbReference type="GO" id="GO:0005886">
    <property type="term" value="C:plasma membrane"/>
    <property type="evidence" value="ECO:0007669"/>
    <property type="project" value="UniProtKB-SubCell"/>
</dbReference>
<feature type="transmembrane region" description="Helical" evidence="12">
    <location>
        <begin position="251"/>
        <end position="273"/>
    </location>
</feature>
<dbReference type="PANTHER" id="PTHR30175:SF1">
    <property type="entry name" value="PTS SYSTEM ARBUTIN-, CELLOBIOSE-, AND SALICIN-SPECIFIC EIIBC COMPONENT-RELATED"/>
    <property type="match status" value="1"/>
</dbReference>
<dbReference type="STRING" id="545697.HMPREF0216_00060"/>
<dbReference type="PROSITE" id="PS00371">
    <property type="entry name" value="PTS_EIIA_TYPE_1_HIS"/>
    <property type="match status" value="1"/>
</dbReference>
<dbReference type="InterPro" id="IPR036878">
    <property type="entry name" value="Glu_permease_IIB"/>
</dbReference>
<dbReference type="GO" id="GO:0009401">
    <property type="term" value="P:phosphoenolpyruvate-dependent sugar phosphotransferase system"/>
    <property type="evidence" value="ECO:0007669"/>
    <property type="project" value="UniProtKB-KW"/>
</dbReference>
<protein>
    <submittedName>
        <fullName evidence="16">PTS system, beta-glucoside-specific, IIABC component</fullName>
    </submittedName>
</protein>
<evidence type="ECO:0000313" key="16">
    <source>
        <dbReference type="EMBL" id="EKY29652.1"/>
    </source>
</evidence>
<dbReference type="CDD" id="cd00212">
    <property type="entry name" value="PTS_IIB_glc"/>
    <property type="match status" value="1"/>
</dbReference>
<evidence type="ECO:0000256" key="3">
    <source>
        <dbReference type="ARBA" id="ARBA00022475"/>
    </source>
</evidence>
<dbReference type="GO" id="GO:0090589">
    <property type="term" value="F:protein-phosphocysteine-trehalose phosphotransferase system transporter activity"/>
    <property type="evidence" value="ECO:0007669"/>
    <property type="project" value="TreeGrafter"/>
</dbReference>
<feature type="domain" description="PTS EIIA type-1" evidence="13">
    <location>
        <begin position="506"/>
        <end position="610"/>
    </location>
</feature>
<dbReference type="InterPro" id="IPR013013">
    <property type="entry name" value="PTS_EIIC_1"/>
</dbReference>
<reference evidence="16 17" key="1">
    <citation type="submission" date="2012-05" db="EMBL/GenBank/DDBJ databases">
        <authorList>
            <person name="Weinstock G."/>
            <person name="Sodergren E."/>
            <person name="Lobos E.A."/>
            <person name="Fulton L."/>
            <person name="Fulton R."/>
            <person name="Courtney L."/>
            <person name="Fronick C."/>
            <person name="O'Laughlin M."/>
            <person name="Godfrey J."/>
            <person name="Wilson R.M."/>
            <person name="Miner T."/>
            <person name="Farmer C."/>
            <person name="Delehaunty K."/>
            <person name="Cordes M."/>
            <person name="Minx P."/>
            <person name="Tomlinson C."/>
            <person name="Chen J."/>
            <person name="Wollam A."/>
            <person name="Pepin K.H."/>
            <person name="Bhonagiri V."/>
            <person name="Zhang X."/>
            <person name="Suruliraj S."/>
            <person name="Warren W."/>
            <person name="Mitreva M."/>
            <person name="Mardis E.R."/>
            <person name="Wilson R.K."/>
        </authorList>
    </citation>
    <scope>NUCLEOTIDE SEQUENCE [LARGE SCALE GENOMIC DNA]</scope>
    <source>
        <strain evidence="16 17">DSM 1785</strain>
    </source>
</reference>
<name>L1QQ16_9CLOT</name>
<dbReference type="NCBIfam" id="TIGR01995">
    <property type="entry name" value="PTS-II-ABC-beta"/>
    <property type="match status" value="1"/>
</dbReference>
<dbReference type="Gene3D" id="3.30.1360.60">
    <property type="entry name" value="Glucose permease domain IIB"/>
    <property type="match status" value="1"/>
</dbReference>
<dbReference type="InterPro" id="IPR011297">
    <property type="entry name" value="PTS_IIABC_b_glu"/>
</dbReference>
<keyword evidence="8" id="KW-0418">Kinase</keyword>
<dbReference type="PROSITE" id="PS51103">
    <property type="entry name" value="PTS_EIIC_TYPE_1"/>
    <property type="match status" value="1"/>
</dbReference>
<dbReference type="PATRIC" id="fig|545697.3.peg.61"/>
<dbReference type="eggNOG" id="COG2190">
    <property type="taxonomic scope" value="Bacteria"/>
</dbReference>
<evidence type="ECO:0000256" key="1">
    <source>
        <dbReference type="ARBA" id="ARBA00004651"/>
    </source>
</evidence>
<dbReference type="Pfam" id="PF02378">
    <property type="entry name" value="PTS_EIIC"/>
    <property type="match status" value="1"/>
</dbReference>
<accession>L1QQ16</accession>
<keyword evidence="3" id="KW-1003">Cell membrane</keyword>
<evidence type="ECO:0000256" key="2">
    <source>
        <dbReference type="ARBA" id="ARBA00022448"/>
    </source>
</evidence>
<keyword evidence="7 12" id="KW-0812">Transmembrane</keyword>
<dbReference type="NCBIfam" id="TIGR00830">
    <property type="entry name" value="PTBA"/>
    <property type="match status" value="1"/>
</dbReference>
<dbReference type="SUPFAM" id="SSF51261">
    <property type="entry name" value="Duplicated hybrid motif"/>
    <property type="match status" value="1"/>
</dbReference>
<comment type="caution">
    <text evidence="16">The sequence shown here is derived from an EMBL/GenBank/DDBJ whole genome shotgun (WGS) entry which is preliminary data.</text>
</comment>
<feature type="transmembrane region" description="Helical" evidence="12">
    <location>
        <begin position="220"/>
        <end position="239"/>
    </location>
</feature>
<dbReference type="InterPro" id="IPR001996">
    <property type="entry name" value="PTS_IIB_1"/>
</dbReference>
<dbReference type="Pfam" id="PF00367">
    <property type="entry name" value="PTS_EIIB"/>
    <property type="match status" value="1"/>
</dbReference>
<dbReference type="PROSITE" id="PS51093">
    <property type="entry name" value="PTS_EIIA_TYPE_1"/>
    <property type="match status" value="1"/>
</dbReference>
<feature type="active site" description="Phosphocysteine intermediate; for EIIB activity" evidence="11">
    <location>
        <position position="37"/>
    </location>
</feature>
<evidence type="ECO:0000256" key="12">
    <source>
        <dbReference type="SAM" id="Phobius"/>
    </source>
</evidence>
<evidence type="ECO:0000259" key="13">
    <source>
        <dbReference type="PROSITE" id="PS51093"/>
    </source>
</evidence>
<gene>
    <name evidence="16" type="ORF">HMPREF0216_00060</name>
</gene>